<gene>
    <name evidence="1" type="ORF">B0O44_101603</name>
</gene>
<accession>A0A318UL79</accession>
<dbReference type="RefSeq" id="WP_110827199.1">
    <property type="nucleotide sequence ID" value="NZ_QKLU01000001.1"/>
</dbReference>
<dbReference type="EMBL" id="QKLU01000001">
    <property type="protein sequence ID" value="PYF77124.1"/>
    <property type="molecule type" value="Genomic_DNA"/>
</dbReference>
<comment type="caution">
    <text evidence="1">The sequence shown here is derived from an EMBL/GenBank/DDBJ whole genome shotgun (WGS) entry which is preliminary data.</text>
</comment>
<dbReference type="OrthoDB" id="754294at2"/>
<dbReference type="AlphaFoldDB" id="A0A318UL79"/>
<dbReference type="Proteomes" id="UP000248198">
    <property type="component" value="Unassembled WGS sequence"/>
</dbReference>
<dbReference type="InterPro" id="IPR032206">
    <property type="entry name" value="DUF5025"/>
</dbReference>
<evidence type="ECO:0000313" key="1">
    <source>
        <dbReference type="EMBL" id="PYF77124.1"/>
    </source>
</evidence>
<protein>
    <submittedName>
        <fullName evidence="1">Uncharacterized protein DUF5025</fullName>
    </submittedName>
</protein>
<evidence type="ECO:0000313" key="2">
    <source>
        <dbReference type="Proteomes" id="UP000248198"/>
    </source>
</evidence>
<keyword evidence="2" id="KW-1185">Reference proteome</keyword>
<reference evidence="1 2" key="1">
    <citation type="submission" date="2018-06" db="EMBL/GenBank/DDBJ databases">
        <title>Genomic Encyclopedia of Archaeal and Bacterial Type Strains, Phase II (KMG-II): from individual species to whole genera.</title>
        <authorList>
            <person name="Goeker M."/>
        </authorList>
    </citation>
    <scope>NUCLEOTIDE SEQUENCE [LARGE SCALE GENOMIC DNA]</scope>
    <source>
        <strain evidence="1 2">DSM 27372</strain>
    </source>
</reference>
<organism evidence="1 2">
    <name type="scientific">Pedobacter nutrimenti</name>
    <dbReference type="NCBI Taxonomy" id="1241337"/>
    <lineage>
        <taxon>Bacteria</taxon>
        <taxon>Pseudomonadati</taxon>
        <taxon>Bacteroidota</taxon>
        <taxon>Sphingobacteriia</taxon>
        <taxon>Sphingobacteriales</taxon>
        <taxon>Sphingobacteriaceae</taxon>
        <taxon>Pedobacter</taxon>
    </lineage>
</organism>
<dbReference type="Pfam" id="PF16428">
    <property type="entry name" value="DUF5025"/>
    <property type="match status" value="1"/>
</dbReference>
<proteinExistence type="predicted"/>
<name>A0A318UL79_9SPHI</name>
<sequence>MKSLLLSMFIIFTICACKKEHPIPKPPPEKEYVQYFKGFISEKPLLVTQSGISGDWTGLSSVSAPDMEVYRVIVNLQETYAGRLQTSFLRFQLFNMKNRTFKISGHEPILDLRNSYIFLNKKLGPNDEDAKFYTPNNLKKPFEINITRYEYLKNSGLPYVKGTLNGVLYNIKDITDSIVIRDGDFDVHNL</sequence>
<dbReference type="PROSITE" id="PS51257">
    <property type="entry name" value="PROKAR_LIPOPROTEIN"/>
    <property type="match status" value="1"/>
</dbReference>